<dbReference type="Proteomes" id="UP000294980">
    <property type="component" value="Unassembled WGS sequence"/>
</dbReference>
<dbReference type="Pfam" id="PF01565">
    <property type="entry name" value="FAD_binding_4"/>
    <property type="match status" value="1"/>
</dbReference>
<proteinExistence type="predicted"/>
<feature type="domain" description="FAD-binding PCMH-type" evidence="3">
    <location>
        <begin position="1"/>
        <end position="171"/>
    </location>
</feature>
<dbReference type="RefSeq" id="WP_117317658.1">
    <property type="nucleotide sequence ID" value="NZ_QQSW01000009.1"/>
</dbReference>
<evidence type="ECO:0000256" key="2">
    <source>
        <dbReference type="ARBA" id="ARBA00022827"/>
    </source>
</evidence>
<evidence type="ECO:0000259" key="3">
    <source>
        <dbReference type="PROSITE" id="PS51387"/>
    </source>
</evidence>
<name>A0A4R2KZB7_9GAMM</name>
<evidence type="ECO:0000313" key="5">
    <source>
        <dbReference type="Proteomes" id="UP000294980"/>
    </source>
</evidence>
<dbReference type="PANTHER" id="PTHR11748:SF103">
    <property type="entry name" value="GLYCOLATE OXIDASE SUBUNIT GLCE"/>
    <property type="match status" value="1"/>
</dbReference>
<dbReference type="SUPFAM" id="SSF56176">
    <property type="entry name" value="FAD-binding/transporter-associated domain-like"/>
    <property type="match status" value="1"/>
</dbReference>
<dbReference type="InterPro" id="IPR016164">
    <property type="entry name" value="FAD-linked_Oxase-like_C"/>
</dbReference>
<dbReference type="InterPro" id="IPR016169">
    <property type="entry name" value="FAD-bd_PCMH_sub2"/>
</dbReference>
<organism evidence="4 5">
    <name type="scientific">Chromatocurvus halotolerans</name>
    <dbReference type="NCBI Taxonomy" id="1132028"/>
    <lineage>
        <taxon>Bacteria</taxon>
        <taxon>Pseudomonadati</taxon>
        <taxon>Pseudomonadota</taxon>
        <taxon>Gammaproteobacteria</taxon>
        <taxon>Cellvibrionales</taxon>
        <taxon>Halieaceae</taxon>
        <taxon>Chromatocurvus</taxon>
    </lineage>
</organism>
<evidence type="ECO:0000313" key="4">
    <source>
        <dbReference type="EMBL" id="TCO75628.1"/>
    </source>
</evidence>
<dbReference type="Gene3D" id="3.30.465.10">
    <property type="match status" value="1"/>
</dbReference>
<dbReference type="SUPFAM" id="SSF55103">
    <property type="entry name" value="FAD-linked oxidases, C-terminal domain"/>
    <property type="match status" value="1"/>
</dbReference>
<reference evidence="4 5" key="1">
    <citation type="submission" date="2019-03" db="EMBL/GenBank/DDBJ databases">
        <title>Genomic Encyclopedia of Type Strains, Phase IV (KMG-IV): sequencing the most valuable type-strain genomes for metagenomic binning, comparative biology and taxonomic classification.</title>
        <authorList>
            <person name="Goeker M."/>
        </authorList>
    </citation>
    <scope>NUCLEOTIDE SEQUENCE [LARGE SCALE GENOMIC DNA]</scope>
    <source>
        <strain evidence="4 5">DSM 23344</strain>
    </source>
</reference>
<keyword evidence="1" id="KW-0285">Flavoprotein</keyword>
<accession>A0A4R2KZB7</accession>
<dbReference type="InterPro" id="IPR016166">
    <property type="entry name" value="FAD-bd_PCMH"/>
</dbReference>
<evidence type="ECO:0000256" key="1">
    <source>
        <dbReference type="ARBA" id="ARBA00022630"/>
    </source>
</evidence>
<keyword evidence="2" id="KW-0274">FAD</keyword>
<dbReference type="AlphaFoldDB" id="A0A4R2KZB7"/>
<dbReference type="GO" id="GO:0003824">
    <property type="term" value="F:catalytic activity"/>
    <property type="evidence" value="ECO:0007669"/>
    <property type="project" value="InterPro"/>
</dbReference>
<dbReference type="GO" id="GO:0071949">
    <property type="term" value="F:FAD binding"/>
    <property type="evidence" value="ECO:0007669"/>
    <property type="project" value="InterPro"/>
</dbReference>
<comment type="caution">
    <text evidence="4">The sequence shown here is derived from an EMBL/GenBank/DDBJ whole genome shotgun (WGS) entry which is preliminary data.</text>
</comment>
<sequence length="351" mass="36323">MADCSSELRDAVLEAIAVQSPLRIAGAGSKAGYFGREIEGTPLDVTAHCGITDYQPDELVISARAGTPIAQIQAALAGQDQMLPAECPLFGGAATLGGSVACNASGPGRPWRGALRDSILGLGLINGRGEILRYGGQVMKNVAGYDVSRLQAGAQGTLGVITDVTLRVVPKPAREITLAYTLPAAAALARMVTLAGLPGPVSGACWIGNTLYLRASGTAAGVEDFRRRQGGDLVSDKAPWKALDTLDNAPFSGTAPLWRLSVAPSSPLSGAEPDMIDWGGALRFFAGGHDPVAMQDAALAAGGRAQLWRGGDRHSDVNGPMSSVEKKLQQRLKEALDPGGIFNPGRLFSDG</sequence>
<protein>
    <submittedName>
        <fullName evidence="4">Glycolate oxidase FAD binding subunit</fullName>
    </submittedName>
</protein>
<dbReference type="NCBIfam" id="NF008439">
    <property type="entry name" value="PRK11282.1"/>
    <property type="match status" value="1"/>
</dbReference>
<dbReference type="OrthoDB" id="9811557at2"/>
<dbReference type="PANTHER" id="PTHR11748">
    <property type="entry name" value="D-LACTATE DEHYDROGENASE"/>
    <property type="match status" value="1"/>
</dbReference>
<dbReference type="InterPro" id="IPR036318">
    <property type="entry name" value="FAD-bd_PCMH-like_sf"/>
</dbReference>
<keyword evidence="5" id="KW-1185">Reference proteome</keyword>
<dbReference type="EMBL" id="SLWX01000007">
    <property type="protein sequence ID" value="TCO75628.1"/>
    <property type="molecule type" value="Genomic_DNA"/>
</dbReference>
<dbReference type="PROSITE" id="PS51387">
    <property type="entry name" value="FAD_PCMH"/>
    <property type="match status" value="1"/>
</dbReference>
<gene>
    <name evidence="4" type="ORF">EV688_10745</name>
</gene>
<dbReference type="InterPro" id="IPR006094">
    <property type="entry name" value="Oxid_FAD_bind_N"/>
</dbReference>